<dbReference type="AlphaFoldDB" id="A0A426XF47"/>
<evidence type="ECO:0000313" key="2">
    <source>
        <dbReference type="Proteomes" id="UP000287651"/>
    </source>
</evidence>
<sequence>MAPALPRNEQFYPRASLVAIEDLAIDDLYVELVTTFDLKRHTCSNLVVEEVIYAARIDENDDQLLFKKSSNFHRLRVRVADQHVHCVICRLGLFLRGIIFGFEAFFRWFNVLNLYWFNDEEPTLFTTMFSAPRFITVPTQPLGRSFT</sequence>
<organism evidence="1 2">
    <name type="scientific">Ensete ventricosum</name>
    <name type="common">Abyssinian banana</name>
    <name type="synonym">Musa ensete</name>
    <dbReference type="NCBI Taxonomy" id="4639"/>
    <lineage>
        <taxon>Eukaryota</taxon>
        <taxon>Viridiplantae</taxon>
        <taxon>Streptophyta</taxon>
        <taxon>Embryophyta</taxon>
        <taxon>Tracheophyta</taxon>
        <taxon>Spermatophyta</taxon>
        <taxon>Magnoliopsida</taxon>
        <taxon>Liliopsida</taxon>
        <taxon>Zingiberales</taxon>
        <taxon>Musaceae</taxon>
        <taxon>Ensete</taxon>
    </lineage>
</organism>
<comment type="caution">
    <text evidence="1">The sequence shown here is derived from an EMBL/GenBank/DDBJ whole genome shotgun (WGS) entry which is preliminary data.</text>
</comment>
<evidence type="ECO:0000313" key="1">
    <source>
        <dbReference type="EMBL" id="RRT38070.1"/>
    </source>
</evidence>
<protein>
    <submittedName>
        <fullName evidence="1">Uncharacterized protein</fullName>
    </submittedName>
</protein>
<accession>A0A426XF47</accession>
<dbReference type="Proteomes" id="UP000287651">
    <property type="component" value="Unassembled WGS sequence"/>
</dbReference>
<dbReference type="EMBL" id="AMZH03021589">
    <property type="protein sequence ID" value="RRT38070.1"/>
    <property type="molecule type" value="Genomic_DNA"/>
</dbReference>
<name>A0A426XF47_ENSVE</name>
<reference evidence="1 2" key="1">
    <citation type="journal article" date="2014" name="Agronomy (Basel)">
        <title>A Draft Genome Sequence for Ensete ventricosum, the Drought-Tolerant Tree Against Hunger.</title>
        <authorList>
            <person name="Harrison J."/>
            <person name="Moore K.A."/>
            <person name="Paszkiewicz K."/>
            <person name="Jones T."/>
            <person name="Grant M."/>
            <person name="Ambacheew D."/>
            <person name="Muzemil S."/>
            <person name="Studholme D.J."/>
        </authorList>
    </citation>
    <scope>NUCLEOTIDE SEQUENCE [LARGE SCALE GENOMIC DNA]</scope>
</reference>
<proteinExistence type="predicted"/>
<gene>
    <name evidence="1" type="ORF">B296_00041340</name>
</gene>